<organism evidence="1 2">
    <name type="scientific">Mycobacterium lacus</name>
    <dbReference type="NCBI Taxonomy" id="169765"/>
    <lineage>
        <taxon>Bacteria</taxon>
        <taxon>Bacillati</taxon>
        <taxon>Actinomycetota</taxon>
        <taxon>Actinomycetes</taxon>
        <taxon>Mycobacteriales</taxon>
        <taxon>Mycobacteriaceae</taxon>
        <taxon>Mycobacterium</taxon>
    </lineage>
</organism>
<name>A0A1X1Y5D1_9MYCO</name>
<proteinExistence type="predicted"/>
<dbReference type="RefSeq" id="WP_085160567.1">
    <property type="nucleotide sequence ID" value="NZ_AP022581.1"/>
</dbReference>
<protein>
    <submittedName>
        <fullName evidence="1">Uncharacterized protein</fullName>
    </submittedName>
</protein>
<gene>
    <name evidence="1" type="ORF">MLAC_30000</name>
</gene>
<dbReference type="OrthoDB" id="4761366at2"/>
<dbReference type="Proteomes" id="UP000466396">
    <property type="component" value="Chromosome"/>
</dbReference>
<dbReference type="EMBL" id="AP022581">
    <property type="protein sequence ID" value="BBX97706.1"/>
    <property type="molecule type" value="Genomic_DNA"/>
</dbReference>
<evidence type="ECO:0000313" key="1">
    <source>
        <dbReference type="EMBL" id="BBX97706.1"/>
    </source>
</evidence>
<dbReference type="KEGG" id="mlj:MLAC_30000"/>
<accession>A0A1X1Y5D1</accession>
<dbReference type="AlphaFoldDB" id="A0A1X1Y5D1"/>
<reference evidence="1 2" key="1">
    <citation type="journal article" date="2019" name="Emerg. Microbes Infect.">
        <title>Comprehensive subspecies identification of 175 nontuberculous mycobacteria species based on 7547 genomic profiles.</title>
        <authorList>
            <person name="Matsumoto Y."/>
            <person name="Kinjo T."/>
            <person name="Motooka D."/>
            <person name="Nabeya D."/>
            <person name="Jung N."/>
            <person name="Uechi K."/>
            <person name="Horii T."/>
            <person name="Iida T."/>
            <person name="Fujita J."/>
            <person name="Nakamura S."/>
        </authorList>
    </citation>
    <scope>NUCLEOTIDE SEQUENCE [LARGE SCALE GENOMIC DNA]</scope>
    <source>
        <strain evidence="1 2">JCM 15657</strain>
    </source>
</reference>
<evidence type="ECO:0000313" key="2">
    <source>
        <dbReference type="Proteomes" id="UP000466396"/>
    </source>
</evidence>
<sequence>MKLRVPEVVFLFALGALAALIGDHSHVVTGTTEYLAHAVPYVWSSPIWFPLLVASATVSLAELRLHLPAPRATVSARQGLAAVTAVLATYVVTALVHSAPAVPTNVLIFALAIITWCVLGDGPGAVCGLLAATGGPLFEAVLAGAGVFRYAADSNALFGVAPWLPALYFAFGVTAALLAEIAVERRQPD</sequence>
<keyword evidence="2" id="KW-1185">Reference proteome</keyword>